<dbReference type="Proteomes" id="UP001143362">
    <property type="component" value="Unassembled WGS sequence"/>
</dbReference>
<feature type="region of interest" description="Disordered" evidence="1">
    <location>
        <begin position="51"/>
        <end position="94"/>
    </location>
</feature>
<proteinExistence type="predicted"/>
<protein>
    <submittedName>
        <fullName evidence="2">Uncharacterized protein</fullName>
    </submittedName>
</protein>
<organism evidence="2 3">
    <name type="scientific">Candidatus Litorirhabdus singularis</name>
    <dbReference type="NCBI Taxonomy" id="2518993"/>
    <lineage>
        <taxon>Bacteria</taxon>
        <taxon>Pseudomonadati</taxon>
        <taxon>Pseudomonadota</taxon>
        <taxon>Gammaproteobacteria</taxon>
        <taxon>Cellvibrionales</taxon>
        <taxon>Halieaceae</taxon>
        <taxon>Candidatus Litorirhabdus</taxon>
    </lineage>
</organism>
<sequence>MKVVKKTSEYTIYQRGDKRYAVQDANKRQVNGEEKVRILVEEGLLTVSVAAAPEPEPEVEEAAEEVAEEAAAEEAPAEEEAPAAEEAAEEEKDK</sequence>
<evidence type="ECO:0000313" key="2">
    <source>
        <dbReference type="EMBL" id="MCX2981805.1"/>
    </source>
</evidence>
<feature type="compositionally biased region" description="Acidic residues" evidence="1">
    <location>
        <begin position="55"/>
        <end position="94"/>
    </location>
</feature>
<dbReference type="RefSeq" id="WP_279245801.1">
    <property type="nucleotide sequence ID" value="NZ_SHNN01000002.1"/>
</dbReference>
<comment type="caution">
    <text evidence="2">The sequence shown here is derived from an EMBL/GenBank/DDBJ whole genome shotgun (WGS) entry which is preliminary data.</text>
</comment>
<keyword evidence="3" id="KW-1185">Reference proteome</keyword>
<dbReference type="EMBL" id="SHNN01000002">
    <property type="protein sequence ID" value="MCX2981805.1"/>
    <property type="molecule type" value="Genomic_DNA"/>
</dbReference>
<gene>
    <name evidence="2" type="ORF">EYC98_13140</name>
</gene>
<name>A0ABT3THJ7_9GAMM</name>
<reference evidence="2" key="1">
    <citation type="submission" date="2019-02" db="EMBL/GenBank/DDBJ databases">
        <authorList>
            <person name="Li S.-H."/>
        </authorList>
    </citation>
    <scope>NUCLEOTIDE SEQUENCE</scope>
    <source>
        <strain evidence="2">IMCC14734</strain>
    </source>
</reference>
<evidence type="ECO:0000313" key="3">
    <source>
        <dbReference type="Proteomes" id="UP001143362"/>
    </source>
</evidence>
<evidence type="ECO:0000256" key="1">
    <source>
        <dbReference type="SAM" id="MobiDB-lite"/>
    </source>
</evidence>
<accession>A0ABT3THJ7</accession>